<keyword evidence="1" id="KW-0472">Membrane</keyword>
<dbReference type="AlphaFoldDB" id="A0A3M7P1N9"/>
<dbReference type="EMBL" id="REGN01014126">
    <property type="protein sequence ID" value="RMZ93022.1"/>
    <property type="molecule type" value="Genomic_DNA"/>
</dbReference>
<evidence type="ECO:0000313" key="3">
    <source>
        <dbReference type="Proteomes" id="UP000276133"/>
    </source>
</evidence>
<reference evidence="2 3" key="1">
    <citation type="journal article" date="2018" name="Sci. Rep.">
        <title>Genomic signatures of local adaptation to the degree of environmental predictability in rotifers.</title>
        <authorList>
            <person name="Franch-Gras L."/>
            <person name="Hahn C."/>
            <person name="Garcia-Roger E.M."/>
            <person name="Carmona M.J."/>
            <person name="Serra M."/>
            <person name="Gomez A."/>
        </authorList>
    </citation>
    <scope>NUCLEOTIDE SEQUENCE [LARGE SCALE GENOMIC DNA]</scope>
    <source>
        <strain evidence="2">HYR1</strain>
    </source>
</reference>
<feature type="transmembrane region" description="Helical" evidence="1">
    <location>
        <begin position="69"/>
        <end position="94"/>
    </location>
</feature>
<evidence type="ECO:0000256" key="1">
    <source>
        <dbReference type="SAM" id="Phobius"/>
    </source>
</evidence>
<evidence type="ECO:0000313" key="2">
    <source>
        <dbReference type="EMBL" id="RMZ93022.1"/>
    </source>
</evidence>
<dbReference type="Proteomes" id="UP000276133">
    <property type="component" value="Unassembled WGS sequence"/>
</dbReference>
<accession>A0A3M7P1N9</accession>
<comment type="caution">
    <text evidence="2">The sequence shown here is derived from an EMBL/GenBank/DDBJ whole genome shotgun (WGS) entry which is preliminary data.</text>
</comment>
<keyword evidence="3" id="KW-1185">Reference proteome</keyword>
<sequence length="229" mass="26189">MNSFAIIFNSQVFSWPRGQELVLLDKESMSGNKIYYRLEFVVNEKFSLNKFSVRKTESNASYLRSGRILFLYLNPLFLGLGLSFSPHFLLFFQLSLPLRLVHFQALLVGSILLAFYLLPFIAALLVPLITNSLHLKHFIGLHQSIHHLVISRVALNYGSHFVASPHSSHYQQNRQSFFQGSQTARKHTAQMSGAFFIEKFLKFFASQVPGPDHKISAQKIDHIFVTQSL</sequence>
<keyword evidence="1" id="KW-0812">Transmembrane</keyword>
<feature type="transmembrane region" description="Helical" evidence="1">
    <location>
        <begin position="106"/>
        <end position="129"/>
    </location>
</feature>
<organism evidence="2 3">
    <name type="scientific">Brachionus plicatilis</name>
    <name type="common">Marine rotifer</name>
    <name type="synonym">Brachionus muelleri</name>
    <dbReference type="NCBI Taxonomy" id="10195"/>
    <lineage>
        <taxon>Eukaryota</taxon>
        <taxon>Metazoa</taxon>
        <taxon>Spiralia</taxon>
        <taxon>Gnathifera</taxon>
        <taxon>Rotifera</taxon>
        <taxon>Eurotatoria</taxon>
        <taxon>Monogononta</taxon>
        <taxon>Pseudotrocha</taxon>
        <taxon>Ploima</taxon>
        <taxon>Brachionidae</taxon>
        <taxon>Brachionus</taxon>
    </lineage>
</organism>
<keyword evidence="1" id="KW-1133">Transmembrane helix</keyword>
<proteinExistence type="predicted"/>
<protein>
    <submittedName>
        <fullName evidence="2">Uncharacterized protein</fullName>
    </submittedName>
</protein>
<name>A0A3M7P1N9_BRAPC</name>
<gene>
    <name evidence="2" type="ORF">BpHYR1_006414</name>
</gene>